<dbReference type="GO" id="GO:0003700">
    <property type="term" value="F:DNA-binding transcription factor activity"/>
    <property type="evidence" value="ECO:0007669"/>
    <property type="project" value="TreeGrafter"/>
</dbReference>
<proteinExistence type="predicted"/>
<dbReference type="KEGG" id="aluc:AKAW2_80756S"/>
<dbReference type="GO" id="GO:0005634">
    <property type="term" value="C:nucleus"/>
    <property type="evidence" value="ECO:0007669"/>
    <property type="project" value="UniProtKB-SubCell"/>
</dbReference>
<protein>
    <submittedName>
        <fullName evidence="3">Uncharacterized protein</fullName>
    </submittedName>
</protein>
<reference evidence="3" key="2">
    <citation type="submission" date="2021-02" db="EMBL/GenBank/DDBJ databases">
        <title>Aspergillus luchuensis mut. kawachii IFO 4304 genome sequence.</title>
        <authorList>
            <person name="Mori K."/>
            <person name="Kadooka C."/>
            <person name="Goto M."/>
            <person name="Futagami T."/>
        </authorList>
    </citation>
    <scope>NUCLEOTIDE SEQUENCE</scope>
    <source>
        <strain evidence="3">IFO 4308</strain>
    </source>
</reference>
<keyword evidence="2" id="KW-0539">Nucleus</keyword>
<dbReference type="AlphaFoldDB" id="A0A7R7WLM4"/>
<gene>
    <name evidence="3" type="ORF">AKAW2_80756S</name>
</gene>
<dbReference type="Proteomes" id="UP000661280">
    <property type="component" value="Chromosome 8"/>
</dbReference>
<dbReference type="GO" id="GO:0045944">
    <property type="term" value="P:positive regulation of transcription by RNA polymerase II"/>
    <property type="evidence" value="ECO:0007669"/>
    <property type="project" value="TreeGrafter"/>
</dbReference>
<dbReference type="OrthoDB" id="4525710at2759"/>
<dbReference type="PANTHER" id="PTHR37534">
    <property type="entry name" value="TRANSCRIPTIONAL ACTIVATOR PROTEIN UGA3"/>
    <property type="match status" value="1"/>
</dbReference>
<evidence type="ECO:0000256" key="1">
    <source>
        <dbReference type="ARBA" id="ARBA00004123"/>
    </source>
</evidence>
<dbReference type="GeneID" id="64966276"/>
<sequence length="403" mass="45524">MHYFVNQLAPWLDLYDTESYFATIVPQRARTCPPLLNAIFTTSAKHLSRVKMYHARGQSKYDGKIIANLTAETAIHYHNHCIEHLISLPESLPEIEKENLLAAAIILRFYEEVDAPSIAEDMENAVSGIQVFLNIHTMSTSPDSGNLHAAYWVILRQEALTAFAKQRPFRIPLGPCLSYRSFEPADDFVWTNRLVIHLADVLQFCFGVNEKLSTAAQQRLSPQKTTSESSTANTDMSLSERLARYDKLVAFGTYWEEHKPPSFVPIYARDPDCLRGEVFPEIWFLGSCHAVGIQHLELARILLTVYNPKVVRLGLNRQATLLSIDHEVKTIVLRLCGIATTHRSVVPALLTACIAIAMCGDRFTDHSQQEALLSILVELEEEHAWPTKATQIQLKDVWGWKDG</sequence>
<evidence type="ECO:0000313" key="4">
    <source>
        <dbReference type="Proteomes" id="UP000661280"/>
    </source>
</evidence>
<dbReference type="InterPro" id="IPR021858">
    <property type="entry name" value="Fun_TF"/>
</dbReference>
<organism evidence="3 4">
    <name type="scientific">Aspergillus kawachii</name>
    <name type="common">White koji mold</name>
    <name type="synonym">Aspergillus awamori var. kawachi</name>
    <dbReference type="NCBI Taxonomy" id="1069201"/>
    <lineage>
        <taxon>Eukaryota</taxon>
        <taxon>Fungi</taxon>
        <taxon>Dikarya</taxon>
        <taxon>Ascomycota</taxon>
        <taxon>Pezizomycotina</taxon>
        <taxon>Eurotiomycetes</taxon>
        <taxon>Eurotiomycetidae</taxon>
        <taxon>Eurotiales</taxon>
        <taxon>Aspergillaceae</taxon>
        <taxon>Aspergillus</taxon>
        <taxon>Aspergillus subgen. Circumdati</taxon>
    </lineage>
</organism>
<reference evidence="3" key="1">
    <citation type="submission" date="2021-01" db="EMBL/GenBank/DDBJ databases">
        <authorList>
            <consortium name="Aspergillus luchuensis mut. kawachii IFO 4304 genome sequencing consortium"/>
            <person name="Kazuki M."/>
            <person name="Futagami T."/>
        </authorList>
    </citation>
    <scope>NUCLEOTIDE SEQUENCE</scope>
    <source>
        <strain evidence="3">IFO 4308</strain>
    </source>
</reference>
<keyword evidence="4" id="KW-1185">Reference proteome</keyword>
<comment type="subcellular location">
    <subcellularLocation>
        <location evidence="1">Nucleus</location>
    </subcellularLocation>
</comment>
<dbReference type="Pfam" id="PF11951">
    <property type="entry name" value="Fungal_trans_2"/>
    <property type="match status" value="1"/>
</dbReference>
<name>A0A7R7WLM4_ASPKA</name>
<dbReference type="RefSeq" id="XP_041548717.1">
    <property type="nucleotide sequence ID" value="XM_041681812.1"/>
</dbReference>
<evidence type="ECO:0000256" key="2">
    <source>
        <dbReference type="ARBA" id="ARBA00023242"/>
    </source>
</evidence>
<accession>A0A7R7WLM4</accession>
<dbReference type="PANTHER" id="PTHR37534:SF2">
    <property type="entry name" value="N-ACETYLTRANSFERASE DOMAIN-CONTAINING PROTEIN"/>
    <property type="match status" value="1"/>
</dbReference>
<dbReference type="EMBL" id="AP024432">
    <property type="protein sequence ID" value="BCS04955.1"/>
    <property type="molecule type" value="Genomic_DNA"/>
</dbReference>
<dbReference type="GO" id="GO:0000976">
    <property type="term" value="F:transcription cis-regulatory region binding"/>
    <property type="evidence" value="ECO:0007669"/>
    <property type="project" value="TreeGrafter"/>
</dbReference>
<evidence type="ECO:0000313" key="3">
    <source>
        <dbReference type="EMBL" id="BCS04955.1"/>
    </source>
</evidence>